<protein>
    <submittedName>
        <fullName evidence="1">Muscle M-line assembly protein unc-89-like isoform X3</fullName>
    </submittedName>
</protein>
<accession>A0A2P2LMJ0</accession>
<organism evidence="1">
    <name type="scientific">Rhizophora mucronata</name>
    <name type="common">Asiatic mangrove</name>
    <dbReference type="NCBI Taxonomy" id="61149"/>
    <lineage>
        <taxon>Eukaryota</taxon>
        <taxon>Viridiplantae</taxon>
        <taxon>Streptophyta</taxon>
        <taxon>Embryophyta</taxon>
        <taxon>Tracheophyta</taxon>
        <taxon>Spermatophyta</taxon>
        <taxon>Magnoliopsida</taxon>
        <taxon>eudicotyledons</taxon>
        <taxon>Gunneridae</taxon>
        <taxon>Pentapetalae</taxon>
        <taxon>rosids</taxon>
        <taxon>fabids</taxon>
        <taxon>Malpighiales</taxon>
        <taxon>Rhizophoraceae</taxon>
        <taxon>Rhizophora</taxon>
    </lineage>
</organism>
<sequence>MVNKLLIFPGLKSSGNSVLLN</sequence>
<reference evidence="1" key="1">
    <citation type="submission" date="2018-02" db="EMBL/GenBank/DDBJ databases">
        <title>Rhizophora mucronata_Transcriptome.</title>
        <authorList>
            <person name="Meera S.P."/>
            <person name="Sreeshan A."/>
            <person name="Augustine A."/>
        </authorList>
    </citation>
    <scope>NUCLEOTIDE SEQUENCE</scope>
    <source>
        <tissue evidence="1">Leaf</tissue>
    </source>
</reference>
<proteinExistence type="predicted"/>
<evidence type="ECO:0000313" key="1">
    <source>
        <dbReference type="EMBL" id="MBX19198.1"/>
    </source>
</evidence>
<dbReference type="AlphaFoldDB" id="A0A2P2LMJ0"/>
<dbReference type="EMBL" id="GGEC01038714">
    <property type="protein sequence ID" value="MBX19198.1"/>
    <property type="molecule type" value="Transcribed_RNA"/>
</dbReference>
<name>A0A2P2LMJ0_RHIMU</name>